<reference evidence="1" key="1">
    <citation type="journal article" date="2023" name="Mol. Plant Microbe Interact.">
        <title>Elucidating the Obligate Nature and Biological Capacity of an Invasive Fungal Corn Pathogen.</title>
        <authorList>
            <person name="MacCready J.S."/>
            <person name="Roggenkamp E.M."/>
            <person name="Gdanetz K."/>
            <person name="Chilvers M.I."/>
        </authorList>
    </citation>
    <scope>NUCLEOTIDE SEQUENCE</scope>
    <source>
        <strain evidence="1">PM02</strain>
    </source>
</reference>
<comment type="caution">
    <text evidence="1">The sequence shown here is derived from an EMBL/GenBank/DDBJ whole genome shotgun (WGS) entry which is preliminary data.</text>
</comment>
<organism evidence="1 2">
    <name type="scientific">Phyllachora maydis</name>
    <dbReference type="NCBI Taxonomy" id="1825666"/>
    <lineage>
        <taxon>Eukaryota</taxon>
        <taxon>Fungi</taxon>
        <taxon>Dikarya</taxon>
        <taxon>Ascomycota</taxon>
        <taxon>Pezizomycotina</taxon>
        <taxon>Sordariomycetes</taxon>
        <taxon>Sordariomycetidae</taxon>
        <taxon>Phyllachorales</taxon>
        <taxon>Phyllachoraceae</taxon>
        <taxon>Phyllachora</taxon>
    </lineage>
</organism>
<evidence type="ECO:0000313" key="2">
    <source>
        <dbReference type="Proteomes" id="UP001217918"/>
    </source>
</evidence>
<gene>
    <name evidence="1" type="ORF">P8C59_004812</name>
</gene>
<dbReference type="EMBL" id="JAQQPM010000003">
    <property type="protein sequence ID" value="KAK2070307.1"/>
    <property type="molecule type" value="Genomic_DNA"/>
</dbReference>
<sequence length="131" mass="14733">MPDWRWRPLHLGSLPPDVTKRTNQAGSGQTGIRIHRTESLWFFPLHFVNPQIIATTPCLPDSLWHPTSPTLQRRKTINPVTVAALVPLSGGPDIVEDNNRLQRHTALTRRCLCLAHNEIAFDFSRPVASDA</sequence>
<keyword evidence="2" id="KW-1185">Reference proteome</keyword>
<name>A0AAD9MBN6_9PEZI</name>
<dbReference type="Proteomes" id="UP001217918">
    <property type="component" value="Unassembled WGS sequence"/>
</dbReference>
<dbReference type="AlphaFoldDB" id="A0AAD9MBN6"/>
<evidence type="ECO:0000313" key="1">
    <source>
        <dbReference type="EMBL" id="KAK2070307.1"/>
    </source>
</evidence>
<protein>
    <submittedName>
        <fullName evidence="1">Uncharacterized protein</fullName>
    </submittedName>
</protein>
<accession>A0AAD9MBN6</accession>
<proteinExistence type="predicted"/>